<dbReference type="InterPro" id="IPR025438">
    <property type="entry name" value="DUF4180"/>
</dbReference>
<evidence type="ECO:0000313" key="3">
    <source>
        <dbReference type="Proteomes" id="UP001597112"/>
    </source>
</evidence>
<gene>
    <name evidence="2" type="ORF">ACFQ21_10360</name>
</gene>
<protein>
    <submittedName>
        <fullName evidence="2">DUF4180 domain-containing protein</fullName>
    </submittedName>
</protein>
<evidence type="ECO:0000313" key="2">
    <source>
        <dbReference type="EMBL" id="MFD0999713.1"/>
    </source>
</evidence>
<comment type="caution">
    <text evidence="2">The sequence shown here is derived from an EMBL/GenBank/DDBJ whole genome shotgun (WGS) entry which is preliminary data.</text>
</comment>
<dbReference type="Pfam" id="PF13788">
    <property type="entry name" value="DUF4180"/>
    <property type="match status" value="1"/>
</dbReference>
<proteinExistence type="predicted"/>
<accession>A0ABW3K1E5</accession>
<reference evidence="3" key="1">
    <citation type="journal article" date="2019" name="Int. J. Syst. Evol. Microbiol.">
        <title>The Global Catalogue of Microorganisms (GCM) 10K type strain sequencing project: providing services to taxonomists for standard genome sequencing and annotation.</title>
        <authorList>
            <consortium name="The Broad Institute Genomics Platform"/>
            <consortium name="The Broad Institute Genome Sequencing Center for Infectious Disease"/>
            <person name="Wu L."/>
            <person name="Ma J."/>
        </authorList>
    </citation>
    <scope>NUCLEOTIDE SEQUENCE [LARGE SCALE GENOMIC DNA]</scope>
    <source>
        <strain evidence="3">CCUG 58938</strain>
    </source>
</reference>
<name>A0ABW3K1E5_9BACT</name>
<dbReference type="Proteomes" id="UP001597112">
    <property type="component" value="Unassembled WGS sequence"/>
</dbReference>
<keyword evidence="3" id="KW-1185">Reference proteome</keyword>
<sequence length="118" mass="13452">MTTAFKVHTIRNKEIVEIQDNALIIETPQQFLQLMLNLPSDKVILIKENLHESFFDLRSGLAGDILQKVSNYVLHLGIVGDFSIYESKSLHAFIYESNKSNRVVFTSTVEDALNRLSQ</sequence>
<feature type="domain" description="DUF4180" evidence="1">
    <location>
        <begin position="12"/>
        <end position="116"/>
    </location>
</feature>
<dbReference type="RefSeq" id="WP_377578647.1">
    <property type="nucleotide sequence ID" value="NZ_JBHTKA010000002.1"/>
</dbReference>
<dbReference type="EMBL" id="JBHTKA010000002">
    <property type="protein sequence ID" value="MFD0999713.1"/>
    <property type="molecule type" value="Genomic_DNA"/>
</dbReference>
<evidence type="ECO:0000259" key="1">
    <source>
        <dbReference type="Pfam" id="PF13788"/>
    </source>
</evidence>
<organism evidence="2 3">
    <name type="scientific">Ohtaekwangia kribbensis</name>
    <dbReference type="NCBI Taxonomy" id="688913"/>
    <lineage>
        <taxon>Bacteria</taxon>
        <taxon>Pseudomonadati</taxon>
        <taxon>Bacteroidota</taxon>
        <taxon>Cytophagia</taxon>
        <taxon>Cytophagales</taxon>
        <taxon>Fulvivirgaceae</taxon>
        <taxon>Ohtaekwangia</taxon>
    </lineage>
</organism>